<name>A0ABX8CN79_9NOCA</name>
<feature type="domain" description="ABC transmembrane type-2" evidence="7">
    <location>
        <begin position="43"/>
        <end position="270"/>
    </location>
</feature>
<dbReference type="Pfam" id="PF01061">
    <property type="entry name" value="ABC2_membrane"/>
    <property type="match status" value="1"/>
</dbReference>
<feature type="transmembrane region" description="Helical" evidence="6">
    <location>
        <begin position="133"/>
        <end position="152"/>
    </location>
</feature>
<protein>
    <recommendedName>
        <fullName evidence="6">Transport permease protein</fullName>
    </recommendedName>
</protein>
<evidence type="ECO:0000256" key="6">
    <source>
        <dbReference type="RuleBase" id="RU361157"/>
    </source>
</evidence>
<evidence type="ECO:0000256" key="4">
    <source>
        <dbReference type="ARBA" id="ARBA00023136"/>
    </source>
</evidence>
<dbReference type="PANTHER" id="PTHR43027:SF1">
    <property type="entry name" value="DOXORUBICIN RESISTANCE ABC TRANSPORTER PERMEASE PROTEIN DRRC-RELATED"/>
    <property type="match status" value="1"/>
</dbReference>
<keyword evidence="6" id="KW-1003">Cell membrane</keyword>
<comment type="similarity">
    <text evidence="6">Belongs to the ABC-2 integral membrane protein family.</text>
</comment>
<keyword evidence="4 6" id="KW-0472">Membrane</keyword>
<dbReference type="EMBL" id="CP074371">
    <property type="protein sequence ID" value="QVI20847.1"/>
    <property type="molecule type" value="Genomic_DNA"/>
</dbReference>
<keyword evidence="9" id="KW-1185">Reference proteome</keyword>
<evidence type="ECO:0000259" key="7">
    <source>
        <dbReference type="PROSITE" id="PS51012"/>
    </source>
</evidence>
<evidence type="ECO:0000256" key="1">
    <source>
        <dbReference type="ARBA" id="ARBA00004141"/>
    </source>
</evidence>
<evidence type="ECO:0000256" key="5">
    <source>
        <dbReference type="ARBA" id="ARBA00023251"/>
    </source>
</evidence>
<sequence length="273" mass="29151">MATLAHPEATDTLLFGEGSAPALLRHTWIQTQRLLTRWVRDPVTLLETLVVPCLLLLMLDIVVGSQIEKFSGHSALYGSTPMVTLVGALSGTVASGVMLGREREAGILARFWVLPVHRASGLAARIIAEGIRIFAGTVVIICFGMAIGFRFRRGPWQALAFLGIPVLFGLAFATMVTAIAVFTAKAALVEAVALLSSLLMFFSTGFVPLAAYPKWIQPVVEHQPMSVAVDTMRALAAGGPVAGPLIKTIVWSLGLIIVFAVPAAYGYRRASRA</sequence>
<keyword evidence="5" id="KW-0046">Antibiotic resistance</keyword>
<feature type="transmembrane region" description="Helical" evidence="6">
    <location>
        <begin position="43"/>
        <end position="63"/>
    </location>
</feature>
<comment type="subcellular location">
    <subcellularLocation>
        <location evidence="6">Cell membrane</location>
        <topology evidence="6">Multi-pass membrane protein</topology>
    </subcellularLocation>
    <subcellularLocation>
        <location evidence="1">Membrane</location>
        <topology evidence="1">Multi-pass membrane protein</topology>
    </subcellularLocation>
</comment>
<organism evidence="8 9">
    <name type="scientific">Nocardia tengchongensis</name>
    <dbReference type="NCBI Taxonomy" id="2055889"/>
    <lineage>
        <taxon>Bacteria</taxon>
        <taxon>Bacillati</taxon>
        <taxon>Actinomycetota</taxon>
        <taxon>Actinomycetes</taxon>
        <taxon>Mycobacteriales</taxon>
        <taxon>Nocardiaceae</taxon>
        <taxon>Nocardia</taxon>
    </lineage>
</organism>
<feature type="transmembrane region" description="Helical" evidence="6">
    <location>
        <begin position="249"/>
        <end position="267"/>
    </location>
</feature>
<dbReference type="Proteomes" id="UP000683310">
    <property type="component" value="Chromosome"/>
</dbReference>
<proteinExistence type="inferred from homology"/>
<reference evidence="8 9" key="1">
    <citation type="submission" date="2021-04" db="EMBL/GenBank/DDBJ databases">
        <title>Nocardia tengchongensis.</title>
        <authorList>
            <person name="Zhuang k."/>
            <person name="Ran Y."/>
            <person name="Li W."/>
        </authorList>
    </citation>
    <scope>NUCLEOTIDE SEQUENCE [LARGE SCALE GENOMIC DNA]</scope>
    <source>
        <strain evidence="8 9">CFH S0057</strain>
    </source>
</reference>
<keyword evidence="2 6" id="KW-0812">Transmembrane</keyword>
<feature type="transmembrane region" description="Helical" evidence="6">
    <location>
        <begin position="158"/>
        <end position="184"/>
    </location>
</feature>
<gene>
    <name evidence="8" type="ORF">KHQ06_32985</name>
</gene>
<evidence type="ECO:0000313" key="8">
    <source>
        <dbReference type="EMBL" id="QVI20847.1"/>
    </source>
</evidence>
<dbReference type="PROSITE" id="PS51012">
    <property type="entry name" value="ABC_TM2"/>
    <property type="match status" value="1"/>
</dbReference>
<dbReference type="PIRSF" id="PIRSF006648">
    <property type="entry name" value="DrrB"/>
    <property type="match status" value="1"/>
</dbReference>
<dbReference type="InterPro" id="IPR047817">
    <property type="entry name" value="ABC2_TM_bact-type"/>
</dbReference>
<evidence type="ECO:0000313" key="9">
    <source>
        <dbReference type="Proteomes" id="UP000683310"/>
    </source>
</evidence>
<keyword evidence="6" id="KW-0813">Transport</keyword>
<accession>A0ABX8CN79</accession>
<dbReference type="NCBIfam" id="TIGR00025">
    <property type="entry name" value="Mtu_efflux"/>
    <property type="match status" value="1"/>
</dbReference>
<dbReference type="InterPro" id="IPR052902">
    <property type="entry name" value="ABC-2_transporter"/>
</dbReference>
<dbReference type="PANTHER" id="PTHR43027">
    <property type="entry name" value="DOXORUBICIN RESISTANCE ABC TRANSPORTER PERMEASE PROTEIN DRRC-RELATED"/>
    <property type="match status" value="1"/>
</dbReference>
<keyword evidence="3 6" id="KW-1133">Transmembrane helix</keyword>
<dbReference type="InterPro" id="IPR004377">
    <property type="entry name" value="ABC_transpt_DrrB/DrrC"/>
</dbReference>
<dbReference type="InterPro" id="IPR000412">
    <property type="entry name" value="ABC_2_transport"/>
</dbReference>
<feature type="transmembrane region" description="Helical" evidence="6">
    <location>
        <begin position="191"/>
        <end position="212"/>
    </location>
</feature>
<dbReference type="InterPro" id="IPR013525">
    <property type="entry name" value="ABC2_TM"/>
</dbReference>
<feature type="transmembrane region" description="Helical" evidence="6">
    <location>
        <begin position="75"/>
        <end position="100"/>
    </location>
</feature>
<evidence type="ECO:0000256" key="2">
    <source>
        <dbReference type="ARBA" id="ARBA00022692"/>
    </source>
</evidence>
<evidence type="ECO:0000256" key="3">
    <source>
        <dbReference type="ARBA" id="ARBA00022989"/>
    </source>
</evidence>